<dbReference type="AlphaFoldDB" id="A0AAE5CA46"/>
<evidence type="ECO:0000256" key="3">
    <source>
        <dbReference type="PROSITE-ProRule" id="PRU01106"/>
    </source>
</evidence>
<dbReference type="SUPFAM" id="SSF54637">
    <property type="entry name" value="Thioesterase/thiol ester dehydrase-isomerase"/>
    <property type="match status" value="1"/>
</dbReference>
<dbReference type="InterPro" id="IPR040170">
    <property type="entry name" value="Cytosol_ACT"/>
</dbReference>
<evidence type="ECO:0000259" key="4">
    <source>
        <dbReference type="PROSITE" id="PS51770"/>
    </source>
</evidence>
<gene>
    <name evidence="5" type="ORF">GWO12_03480</name>
</gene>
<feature type="domain" description="HotDog ACOT-type" evidence="4">
    <location>
        <begin position="15"/>
        <end position="127"/>
    </location>
</feature>
<dbReference type="InterPro" id="IPR033120">
    <property type="entry name" value="HOTDOG_ACOT"/>
</dbReference>
<comment type="caution">
    <text evidence="5">The sequence shown here is derived from an EMBL/GenBank/DDBJ whole genome shotgun (WGS) entry which is preliminary data.</text>
</comment>
<evidence type="ECO:0000256" key="2">
    <source>
        <dbReference type="ARBA" id="ARBA00022801"/>
    </source>
</evidence>
<dbReference type="InterPro" id="IPR006683">
    <property type="entry name" value="Thioestr_dom"/>
</dbReference>
<name>A0AAE5CA46_9BACT</name>
<evidence type="ECO:0000256" key="1">
    <source>
        <dbReference type="ARBA" id="ARBA00010458"/>
    </source>
</evidence>
<dbReference type="PANTHER" id="PTHR11049">
    <property type="entry name" value="ACYL COENZYME A THIOESTER HYDROLASE"/>
    <property type="match status" value="1"/>
</dbReference>
<organism evidence="5 6">
    <name type="scientific">Candidatus Kutchimonas denitrificans</name>
    <dbReference type="NCBI Taxonomy" id="3056748"/>
    <lineage>
        <taxon>Bacteria</taxon>
        <taxon>Pseudomonadati</taxon>
        <taxon>Gemmatimonadota</taxon>
        <taxon>Gemmatimonadia</taxon>
        <taxon>Candidatus Palauibacterales</taxon>
        <taxon>Candidatus Palauibacteraceae</taxon>
        <taxon>Candidatus Kutchimonas</taxon>
    </lineage>
</organism>
<dbReference type="GO" id="GO:0052816">
    <property type="term" value="F:long-chain fatty acyl-CoA hydrolase activity"/>
    <property type="evidence" value="ECO:0007669"/>
    <property type="project" value="TreeGrafter"/>
</dbReference>
<keyword evidence="2 3" id="KW-0378">Hydrolase</keyword>
<sequence length="160" mass="17367">MTVGGTREQKPRTVAASQQTMTYLAAPNDVNLRGNLFGGVILALVDKLAYVCATRHADCPTVTASFDQVDFRAPIEIGEVVTLHASVNYVGRTSMEVGIRVVAEPVTGGEARHTNSCYVTMVAVDEEGRPKPVPGLVLEDEVQLRRYQGAVKRRAVRKGR</sequence>
<dbReference type="GO" id="GO:0005829">
    <property type="term" value="C:cytosol"/>
    <property type="evidence" value="ECO:0007669"/>
    <property type="project" value="TreeGrafter"/>
</dbReference>
<dbReference type="Gene3D" id="3.10.129.10">
    <property type="entry name" value="Hotdog Thioesterase"/>
    <property type="match status" value="1"/>
</dbReference>
<dbReference type="Proteomes" id="UP000702544">
    <property type="component" value="Unassembled WGS sequence"/>
</dbReference>
<dbReference type="PROSITE" id="PS51770">
    <property type="entry name" value="HOTDOG_ACOT"/>
    <property type="match status" value="1"/>
</dbReference>
<dbReference type="EMBL" id="JAACAK010000026">
    <property type="protein sequence ID" value="NIR74162.1"/>
    <property type="molecule type" value="Genomic_DNA"/>
</dbReference>
<dbReference type="PANTHER" id="PTHR11049:SF16">
    <property type="entry name" value="PROTEIN VDLD"/>
    <property type="match status" value="1"/>
</dbReference>
<dbReference type="Pfam" id="PF03061">
    <property type="entry name" value="4HBT"/>
    <property type="match status" value="1"/>
</dbReference>
<reference evidence="5 6" key="1">
    <citation type="submission" date="2020-01" db="EMBL/GenBank/DDBJ databases">
        <title>Genomes assembled from Gulf of Kutch pelagic sediment metagenomes.</title>
        <authorList>
            <person name="Chandrashekar M."/>
            <person name="Mahajan M.S."/>
            <person name="Dave K.J."/>
            <person name="Vatsa P."/>
            <person name="Nathani N.M."/>
        </authorList>
    </citation>
    <scope>NUCLEOTIDE SEQUENCE [LARGE SCALE GENOMIC DNA]</scope>
    <source>
        <strain evidence="5">KS3-K002</strain>
    </source>
</reference>
<accession>A0AAE5CA46</accession>
<proteinExistence type="inferred from homology"/>
<dbReference type="InterPro" id="IPR029069">
    <property type="entry name" value="HotDog_dom_sf"/>
</dbReference>
<dbReference type="GO" id="GO:0006637">
    <property type="term" value="P:acyl-CoA metabolic process"/>
    <property type="evidence" value="ECO:0007669"/>
    <property type="project" value="TreeGrafter"/>
</dbReference>
<evidence type="ECO:0000313" key="6">
    <source>
        <dbReference type="Proteomes" id="UP000702544"/>
    </source>
</evidence>
<comment type="similarity">
    <text evidence="1">Belongs to the acyl coenzyme A hydrolase family.</text>
</comment>
<protein>
    <submittedName>
        <fullName evidence="5">Acyl-CoA thioesterase</fullName>
    </submittedName>
</protein>
<evidence type="ECO:0000313" key="5">
    <source>
        <dbReference type="EMBL" id="NIR74162.1"/>
    </source>
</evidence>
<dbReference type="CDD" id="cd03442">
    <property type="entry name" value="BFIT_BACH"/>
    <property type="match status" value="1"/>
</dbReference>